<evidence type="ECO:0000256" key="4">
    <source>
        <dbReference type="ARBA" id="ARBA00023284"/>
    </source>
</evidence>
<keyword evidence="3" id="KW-1015">Disulfide bond</keyword>
<dbReference type="PROSITE" id="PS51352">
    <property type="entry name" value="THIOREDOXIN_2"/>
    <property type="match status" value="1"/>
</dbReference>
<dbReference type="Pfam" id="PF00578">
    <property type="entry name" value="AhpC-TSA"/>
    <property type="match status" value="1"/>
</dbReference>
<organism evidence="6 7">
    <name type="scientific">Alistipes hominis</name>
    <dbReference type="NCBI Taxonomy" id="2763015"/>
    <lineage>
        <taxon>Bacteria</taxon>
        <taxon>Pseudomonadati</taxon>
        <taxon>Bacteroidota</taxon>
        <taxon>Bacteroidia</taxon>
        <taxon>Bacteroidales</taxon>
        <taxon>Rikenellaceae</taxon>
        <taxon>Alistipes</taxon>
    </lineage>
</organism>
<dbReference type="PROSITE" id="PS51257">
    <property type="entry name" value="PROKAR_LIPOPROTEIN"/>
    <property type="match status" value="1"/>
</dbReference>
<name>A0ABR7CL95_9BACT</name>
<gene>
    <name evidence="6" type="ORF">H8S08_05275</name>
</gene>
<evidence type="ECO:0000256" key="2">
    <source>
        <dbReference type="ARBA" id="ARBA00022748"/>
    </source>
</evidence>
<reference evidence="6 7" key="1">
    <citation type="submission" date="2020-08" db="EMBL/GenBank/DDBJ databases">
        <title>Genome public.</title>
        <authorList>
            <person name="Liu C."/>
            <person name="Sun Q."/>
        </authorList>
    </citation>
    <scope>NUCLEOTIDE SEQUENCE [LARGE SCALE GENOMIC DNA]</scope>
    <source>
        <strain evidence="6 7">New-7</strain>
    </source>
</reference>
<sequence>MKKILSVITLTVLIASCGQDRKARVQGSFPGLSHDTVLLEMVTTQGRRIVDSTVIDQGGDFRFRVKLPEKGPVFYNLLCDGSAIPLIVTPGDRIEVNSLCDLARNYTVEGSEESQLLKQFNTQYGNGVATLDSLSKIYRNTPVVADTEKRRKNLLDQYLAEYYRIKREHIAFIMAHPSSMAAVYALYQRLPDDPWLFNEKTDLIYYRIVADSSSVRYPDASRVKVLQKEIEERKKVLELADRIQNQSGNALNYPEIDLQDVYGKDQKLSSLDGKTILVSFWSTRDSRYPVQNAEMRELYKTYKDRGLAIYQVSLDDEKADWVTVVQDQKLPWINVFDPRGTGGIAAMSYNVQAVPSNVLISSDGAIVARNLFGDQLKNKVAELVR</sequence>
<protein>
    <submittedName>
        <fullName evidence="6">AhpC/TSA family protein</fullName>
    </submittedName>
</protein>
<dbReference type="CDD" id="cd02966">
    <property type="entry name" value="TlpA_like_family"/>
    <property type="match status" value="1"/>
</dbReference>
<comment type="caution">
    <text evidence="6">The sequence shown here is derived from an EMBL/GenBank/DDBJ whole genome shotgun (WGS) entry which is preliminary data.</text>
</comment>
<dbReference type="EMBL" id="JACOOK010000002">
    <property type="protein sequence ID" value="MBC5616432.1"/>
    <property type="molecule type" value="Genomic_DNA"/>
</dbReference>
<dbReference type="SUPFAM" id="SSF52833">
    <property type="entry name" value="Thioredoxin-like"/>
    <property type="match status" value="1"/>
</dbReference>
<keyword evidence="7" id="KW-1185">Reference proteome</keyword>
<dbReference type="InterPro" id="IPR050553">
    <property type="entry name" value="Thioredoxin_ResA/DsbE_sf"/>
</dbReference>
<comment type="subcellular location">
    <subcellularLocation>
        <location evidence="1">Cell envelope</location>
    </subcellularLocation>
</comment>
<dbReference type="InterPro" id="IPR013766">
    <property type="entry name" value="Thioredoxin_domain"/>
</dbReference>
<dbReference type="InterPro" id="IPR036249">
    <property type="entry name" value="Thioredoxin-like_sf"/>
</dbReference>
<accession>A0ABR7CL95</accession>
<dbReference type="PANTHER" id="PTHR42852:SF6">
    <property type="entry name" value="THIOL:DISULFIDE INTERCHANGE PROTEIN DSBE"/>
    <property type="match status" value="1"/>
</dbReference>
<dbReference type="RefSeq" id="WP_118457937.1">
    <property type="nucleotide sequence ID" value="NZ_JACOOK010000002.1"/>
</dbReference>
<dbReference type="Gene3D" id="3.40.30.10">
    <property type="entry name" value="Glutaredoxin"/>
    <property type="match status" value="1"/>
</dbReference>
<proteinExistence type="predicted"/>
<dbReference type="InterPro" id="IPR000866">
    <property type="entry name" value="AhpC/TSA"/>
</dbReference>
<evidence type="ECO:0000256" key="3">
    <source>
        <dbReference type="ARBA" id="ARBA00023157"/>
    </source>
</evidence>
<evidence type="ECO:0000313" key="6">
    <source>
        <dbReference type="EMBL" id="MBC5616432.1"/>
    </source>
</evidence>
<dbReference type="Proteomes" id="UP000636891">
    <property type="component" value="Unassembled WGS sequence"/>
</dbReference>
<keyword evidence="2" id="KW-0201">Cytochrome c-type biogenesis</keyword>
<evidence type="ECO:0000313" key="7">
    <source>
        <dbReference type="Proteomes" id="UP000636891"/>
    </source>
</evidence>
<keyword evidence="4" id="KW-0676">Redox-active center</keyword>
<feature type="domain" description="Thioredoxin" evidence="5">
    <location>
        <begin position="247"/>
        <end position="385"/>
    </location>
</feature>
<evidence type="ECO:0000259" key="5">
    <source>
        <dbReference type="PROSITE" id="PS51352"/>
    </source>
</evidence>
<evidence type="ECO:0000256" key="1">
    <source>
        <dbReference type="ARBA" id="ARBA00004196"/>
    </source>
</evidence>
<dbReference type="PANTHER" id="PTHR42852">
    <property type="entry name" value="THIOL:DISULFIDE INTERCHANGE PROTEIN DSBE"/>
    <property type="match status" value="1"/>
</dbReference>